<accession>A0AAW4NIE3</accession>
<organism evidence="7 8">
    <name type="scientific">Segatella salivae</name>
    <dbReference type="NCBI Taxonomy" id="228604"/>
    <lineage>
        <taxon>Bacteria</taxon>
        <taxon>Pseudomonadati</taxon>
        <taxon>Bacteroidota</taxon>
        <taxon>Bacteroidia</taxon>
        <taxon>Bacteroidales</taxon>
        <taxon>Prevotellaceae</taxon>
        <taxon>Segatella</taxon>
    </lineage>
</organism>
<dbReference type="GO" id="GO:0015344">
    <property type="term" value="F:siderophore uptake transmembrane transporter activity"/>
    <property type="evidence" value="ECO:0007669"/>
    <property type="project" value="TreeGrafter"/>
</dbReference>
<comment type="subcellular location">
    <subcellularLocation>
        <location evidence="2">Cell outer membrane</location>
        <topology evidence="2">Multi-pass membrane protein</topology>
    </subcellularLocation>
</comment>
<proteinExistence type="inferred from homology"/>
<keyword evidence="2" id="KW-0813">Transport</keyword>
<dbReference type="NCBIfam" id="TIGR01786">
    <property type="entry name" value="TonB-hemlactrns"/>
    <property type="match status" value="1"/>
</dbReference>
<keyword evidence="2" id="KW-1134">Transmembrane beta strand</keyword>
<dbReference type="Pfam" id="PF00593">
    <property type="entry name" value="TonB_dep_Rec_b-barrel"/>
    <property type="match status" value="1"/>
</dbReference>
<dbReference type="PROSITE" id="PS52016">
    <property type="entry name" value="TONB_DEPENDENT_REC_3"/>
    <property type="match status" value="1"/>
</dbReference>
<reference evidence="7" key="1">
    <citation type="submission" date="2021-07" db="EMBL/GenBank/DDBJ databases">
        <title>Genomic diversity and antimicrobial resistance of Prevotella spp. isolated from chronic lung disease airways.</title>
        <authorList>
            <person name="Webb K.A."/>
            <person name="Olagoke O.S."/>
            <person name="Baird T."/>
            <person name="Neill J."/>
            <person name="Pham A."/>
            <person name="Wells T.J."/>
            <person name="Ramsay K.A."/>
            <person name="Bell S.C."/>
            <person name="Sarovich D.S."/>
            <person name="Price E.P."/>
        </authorList>
    </citation>
    <scope>NUCLEOTIDE SEQUENCE</scope>
    <source>
        <strain evidence="7">SCHI0047.S.3</strain>
    </source>
</reference>
<keyword evidence="3" id="KW-0798">TonB box</keyword>
<keyword evidence="2" id="KW-0812">Transmembrane</keyword>
<keyword evidence="1 4" id="KW-0732">Signal</keyword>
<dbReference type="Proteomes" id="UP001196873">
    <property type="component" value="Unassembled WGS sequence"/>
</dbReference>
<feature type="signal peptide" evidence="4">
    <location>
        <begin position="1"/>
        <end position="24"/>
    </location>
</feature>
<dbReference type="GO" id="GO:0009279">
    <property type="term" value="C:cell outer membrane"/>
    <property type="evidence" value="ECO:0007669"/>
    <property type="project" value="UniProtKB-SubCell"/>
</dbReference>
<evidence type="ECO:0000256" key="1">
    <source>
        <dbReference type="ARBA" id="ARBA00022729"/>
    </source>
</evidence>
<comment type="caution">
    <text evidence="7">The sequence shown here is derived from an EMBL/GenBank/DDBJ whole genome shotgun (WGS) entry which is preliminary data.</text>
</comment>
<gene>
    <name evidence="7" type="ORF">KZY68_01880</name>
</gene>
<dbReference type="InterPro" id="IPR010949">
    <property type="entry name" value="TonB_Hb/transfer/lactofer_rcpt"/>
</dbReference>
<dbReference type="PANTHER" id="PTHR30069:SF29">
    <property type="entry name" value="HEMOGLOBIN AND HEMOGLOBIN-HAPTOGLOBIN-BINDING PROTEIN 1-RELATED"/>
    <property type="match status" value="1"/>
</dbReference>
<dbReference type="InterPro" id="IPR039426">
    <property type="entry name" value="TonB-dep_rcpt-like"/>
</dbReference>
<evidence type="ECO:0000259" key="5">
    <source>
        <dbReference type="Pfam" id="PF00593"/>
    </source>
</evidence>
<keyword evidence="2 3" id="KW-0472">Membrane</keyword>
<feature type="domain" description="TonB-dependent receptor-like beta-barrel" evidence="5">
    <location>
        <begin position="293"/>
        <end position="763"/>
    </location>
</feature>
<feature type="chain" id="PRO_5043856857" evidence="4">
    <location>
        <begin position="25"/>
        <end position="815"/>
    </location>
</feature>
<evidence type="ECO:0000256" key="3">
    <source>
        <dbReference type="RuleBase" id="RU003357"/>
    </source>
</evidence>
<evidence type="ECO:0000256" key="2">
    <source>
        <dbReference type="PROSITE-ProRule" id="PRU01360"/>
    </source>
</evidence>
<evidence type="ECO:0000313" key="7">
    <source>
        <dbReference type="EMBL" id="MBW4864788.1"/>
    </source>
</evidence>
<name>A0AAW4NIE3_9BACT</name>
<protein>
    <submittedName>
        <fullName evidence="7">TonB-dependent hemoglobin/transferrin/lactoferrin family receptor</fullName>
    </submittedName>
</protein>
<dbReference type="InterPro" id="IPR012910">
    <property type="entry name" value="Plug_dom"/>
</dbReference>
<evidence type="ECO:0000259" key="6">
    <source>
        <dbReference type="Pfam" id="PF07715"/>
    </source>
</evidence>
<keyword evidence="2" id="KW-0998">Cell outer membrane</keyword>
<dbReference type="InterPro" id="IPR000531">
    <property type="entry name" value="Beta-barrel_TonB"/>
</dbReference>
<keyword evidence="7" id="KW-0675">Receptor</keyword>
<comment type="similarity">
    <text evidence="2 3">Belongs to the TonB-dependent receptor family.</text>
</comment>
<sequence>MKMNHKLYRLIPLLLLIGVIKGHAQQTRLDTTKTQQIKEVVVTADKHNKNVGEIKRTAEQLRVEMPVDMNDLVRYIPSVGVSVSGSRGGMRGFAIRGVEANRVAISIDGILQPEIQDNIVFSSYGLSNASRIDFDPYFATSVEIQKGANSFVSGTGALGGTVNYSTKEARDLIGEGKSWGVLSTINYNGKENLRTYLLGGAARWNHFDVLLMGARRDGNEFRNFSHGKYTRNITSTQIDPMDFHQNTWLGKLSYAPSDNHKFVLSFYAMNRKTNADIWTLEPIDAFTADGKPYYYSHDQSLCRSLSFSYRYLNEKGFVRKLMAKAHLQNSYLDATTWTDFYRPNFDLVNSDMTLIYEGKHTKYRGQATKDKLIQLNIDSKRFDLGNLGSHIFNLSTLIMQRNSDARNVDIEAPLASDPVTGYTVRMGKVYKYGEAMGVFAQTYSFLNPITRFNCGLSLMDDIAFGKKFTMKLGVRYDYFLTKDKANEGEQNMGYIRYLLQNMQGAAMNFDPIHDKESGFSFLTSVSYAFHPLLNTSYRFSTGFRVPNTEEKYFQFYSLWPSFVVLSNRGLKAEKSFNHEVELNGRGKGFGYLLSLYYNQYSDFIELKQGTLTIEEPLMQRSKSISYAKNVNQSSAHLMGFDAALQVYPGEWIDRLQGFMLSSAFSYAEGESSSGMSMLGIQPLTGNVGIEYTSPNGRWQANVKANLFFAKPVSQTTFWDKDAAGKELIRRYPASFMSNAYTFDVYGYYKLTRNLTLRAGIYNLLNNEYLRWDDLRQLTNPALLSNINYFFQDGKKSLSRFTRPKRYISIALEYKL</sequence>
<dbReference type="Pfam" id="PF07715">
    <property type="entry name" value="Plug"/>
    <property type="match status" value="1"/>
</dbReference>
<dbReference type="GO" id="GO:0044718">
    <property type="term" value="P:siderophore transmembrane transport"/>
    <property type="evidence" value="ECO:0007669"/>
    <property type="project" value="TreeGrafter"/>
</dbReference>
<feature type="domain" description="TonB-dependent receptor plug" evidence="6">
    <location>
        <begin position="57"/>
        <end position="161"/>
    </location>
</feature>
<dbReference type="AlphaFoldDB" id="A0AAW4NIE3"/>
<dbReference type="CDD" id="cd01347">
    <property type="entry name" value="ligand_gated_channel"/>
    <property type="match status" value="1"/>
</dbReference>
<evidence type="ECO:0000256" key="4">
    <source>
        <dbReference type="SAM" id="SignalP"/>
    </source>
</evidence>
<dbReference type="PANTHER" id="PTHR30069">
    <property type="entry name" value="TONB-DEPENDENT OUTER MEMBRANE RECEPTOR"/>
    <property type="match status" value="1"/>
</dbReference>
<dbReference type="EMBL" id="JAHXRF010000002">
    <property type="protein sequence ID" value="MBW4864788.1"/>
    <property type="molecule type" value="Genomic_DNA"/>
</dbReference>
<evidence type="ECO:0000313" key="8">
    <source>
        <dbReference type="Proteomes" id="UP001196873"/>
    </source>
</evidence>